<gene>
    <name evidence="2" type="ORF">Pmi06nite_59900</name>
</gene>
<proteinExistence type="predicted"/>
<dbReference type="Proteomes" id="UP000650628">
    <property type="component" value="Unassembled WGS sequence"/>
</dbReference>
<dbReference type="EMBL" id="BOOO01000035">
    <property type="protein sequence ID" value="GII32548.1"/>
    <property type="molecule type" value="Genomic_DNA"/>
</dbReference>
<comment type="caution">
    <text evidence="2">The sequence shown here is derived from an EMBL/GenBank/DDBJ whole genome shotgun (WGS) entry which is preliminary data.</text>
</comment>
<reference evidence="2 3" key="1">
    <citation type="submission" date="2021-01" db="EMBL/GenBank/DDBJ databases">
        <title>Whole genome shotgun sequence of Planotetraspora mira NBRC 15435.</title>
        <authorList>
            <person name="Komaki H."/>
            <person name="Tamura T."/>
        </authorList>
    </citation>
    <scope>NUCLEOTIDE SEQUENCE [LARGE SCALE GENOMIC DNA]</scope>
    <source>
        <strain evidence="2 3">NBRC 15435</strain>
    </source>
</reference>
<keyword evidence="3" id="KW-1185">Reference proteome</keyword>
<protein>
    <submittedName>
        <fullName evidence="2">UDP-N-acetylmuramate--alanine ligase</fullName>
    </submittedName>
</protein>
<dbReference type="InterPro" id="IPR009288">
    <property type="entry name" value="AIG2-like_dom"/>
</dbReference>
<sequence length="121" mass="13119">MTEEKRDVRLFSYGTLQDPAVQTANFGRLLEGRPDALPGYRTSIVEVTDPDVVAVSGAAWHPIVTATGDPADQVQGTVFDISASELAAADEYEVSDYTRIRVILLSGLDAWVYVEAEQSGE</sequence>
<organism evidence="2 3">
    <name type="scientific">Planotetraspora mira</name>
    <dbReference type="NCBI Taxonomy" id="58121"/>
    <lineage>
        <taxon>Bacteria</taxon>
        <taxon>Bacillati</taxon>
        <taxon>Actinomycetota</taxon>
        <taxon>Actinomycetes</taxon>
        <taxon>Streptosporangiales</taxon>
        <taxon>Streptosporangiaceae</taxon>
        <taxon>Planotetraspora</taxon>
    </lineage>
</organism>
<keyword evidence="2" id="KW-0436">Ligase</keyword>
<dbReference type="CDD" id="cd06661">
    <property type="entry name" value="GGCT_like"/>
    <property type="match status" value="1"/>
</dbReference>
<accession>A0A8J3TU41</accession>
<evidence type="ECO:0000313" key="3">
    <source>
        <dbReference type="Proteomes" id="UP000650628"/>
    </source>
</evidence>
<dbReference type="GO" id="GO:0016874">
    <property type="term" value="F:ligase activity"/>
    <property type="evidence" value="ECO:0007669"/>
    <property type="project" value="UniProtKB-KW"/>
</dbReference>
<dbReference type="InterPro" id="IPR013024">
    <property type="entry name" value="GGCT-like"/>
</dbReference>
<name>A0A8J3TU41_9ACTN</name>
<evidence type="ECO:0000259" key="1">
    <source>
        <dbReference type="Pfam" id="PF06094"/>
    </source>
</evidence>
<evidence type="ECO:0000313" key="2">
    <source>
        <dbReference type="EMBL" id="GII32548.1"/>
    </source>
</evidence>
<dbReference type="RefSeq" id="WP_203956435.1">
    <property type="nucleotide sequence ID" value="NZ_BOOO01000035.1"/>
</dbReference>
<dbReference type="InterPro" id="IPR036568">
    <property type="entry name" value="GGCT-like_sf"/>
</dbReference>
<dbReference type="Pfam" id="PF06094">
    <property type="entry name" value="GGACT"/>
    <property type="match status" value="1"/>
</dbReference>
<feature type="domain" description="Gamma-glutamylcyclotransferase AIG2-like" evidence="1">
    <location>
        <begin position="10"/>
        <end position="117"/>
    </location>
</feature>
<dbReference type="Gene3D" id="3.10.490.10">
    <property type="entry name" value="Gamma-glutamyl cyclotransferase-like"/>
    <property type="match status" value="1"/>
</dbReference>
<dbReference type="AlphaFoldDB" id="A0A8J3TU41"/>
<dbReference type="SUPFAM" id="SSF110857">
    <property type="entry name" value="Gamma-glutamyl cyclotransferase-like"/>
    <property type="match status" value="1"/>
</dbReference>